<reference evidence="1 2" key="1">
    <citation type="submission" date="2018-08" db="EMBL/GenBank/DDBJ databases">
        <title>Genomic investigation of the strawberry pathogen Phytophthora fragariae indicates pathogenicity is determined by transcriptional variation in three key races.</title>
        <authorList>
            <person name="Adams T.M."/>
            <person name="Armitage A.D."/>
            <person name="Sobczyk M.K."/>
            <person name="Bates H.J."/>
            <person name="Dunwell J.M."/>
            <person name="Nellist C.F."/>
            <person name="Harrison R.J."/>
        </authorList>
    </citation>
    <scope>NUCLEOTIDE SEQUENCE [LARGE SCALE GENOMIC DNA]</scope>
    <source>
        <strain evidence="1 2">BC-1</strain>
    </source>
</reference>
<proteinExistence type="predicted"/>
<name>A0A6A3ZPS1_9STRA</name>
<comment type="caution">
    <text evidence="1">The sequence shown here is derived from an EMBL/GenBank/DDBJ whole genome shotgun (WGS) entry which is preliminary data.</text>
</comment>
<gene>
    <name evidence="1" type="ORF">PF002_g9428</name>
</gene>
<dbReference type="AlphaFoldDB" id="A0A6A3ZPS1"/>
<sequence length="103" mass="11124">MIALAVFTLTNGYARVMRRLGMEQYEQVIPGDPSHAASIAEGERLVQQGLERFRVLISRKKKIYETGAAGGGAYGFASAEAGTQSLLNDDDQESSQKSTNEAV</sequence>
<accession>A0A6A3ZPS1</accession>
<organism evidence="1 2">
    <name type="scientific">Phytophthora fragariae</name>
    <dbReference type="NCBI Taxonomy" id="53985"/>
    <lineage>
        <taxon>Eukaryota</taxon>
        <taxon>Sar</taxon>
        <taxon>Stramenopiles</taxon>
        <taxon>Oomycota</taxon>
        <taxon>Peronosporomycetes</taxon>
        <taxon>Peronosporales</taxon>
        <taxon>Peronosporaceae</taxon>
        <taxon>Phytophthora</taxon>
    </lineage>
</organism>
<dbReference type="EMBL" id="QXGD01000388">
    <property type="protein sequence ID" value="KAE9241116.1"/>
    <property type="molecule type" value="Genomic_DNA"/>
</dbReference>
<protein>
    <submittedName>
        <fullName evidence="1">Uncharacterized protein</fullName>
    </submittedName>
</protein>
<evidence type="ECO:0000313" key="1">
    <source>
        <dbReference type="EMBL" id="KAE9241116.1"/>
    </source>
</evidence>
<dbReference type="Proteomes" id="UP000440367">
    <property type="component" value="Unassembled WGS sequence"/>
</dbReference>
<evidence type="ECO:0000313" key="2">
    <source>
        <dbReference type="Proteomes" id="UP000440367"/>
    </source>
</evidence>